<protein>
    <submittedName>
        <fullName evidence="1">Uncharacterized protein</fullName>
    </submittedName>
</protein>
<reference evidence="1 2" key="1">
    <citation type="submission" date="2023-05" db="EMBL/GenBank/DDBJ databases">
        <title>B98-5 Cell Line De Novo Hybrid Assembly: An Optical Mapping Approach.</title>
        <authorList>
            <person name="Kananen K."/>
            <person name="Auerbach J.A."/>
            <person name="Kautto E."/>
            <person name="Blachly J.S."/>
        </authorList>
    </citation>
    <scope>NUCLEOTIDE SEQUENCE [LARGE SCALE GENOMIC DNA]</scope>
    <source>
        <strain evidence="1">B95-8</strain>
        <tissue evidence="1">Cell line</tissue>
    </source>
</reference>
<feature type="non-terminal residue" evidence="1">
    <location>
        <position position="1"/>
    </location>
</feature>
<evidence type="ECO:0000313" key="1">
    <source>
        <dbReference type="EMBL" id="KAK2086081.1"/>
    </source>
</evidence>
<organism evidence="1 2">
    <name type="scientific">Saguinus oedipus</name>
    <name type="common">Cotton-top tamarin</name>
    <name type="synonym">Oedipomidas oedipus</name>
    <dbReference type="NCBI Taxonomy" id="9490"/>
    <lineage>
        <taxon>Eukaryota</taxon>
        <taxon>Metazoa</taxon>
        <taxon>Chordata</taxon>
        <taxon>Craniata</taxon>
        <taxon>Vertebrata</taxon>
        <taxon>Euteleostomi</taxon>
        <taxon>Mammalia</taxon>
        <taxon>Eutheria</taxon>
        <taxon>Euarchontoglires</taxon>
        <taxon>Primates</taxon>
        <taxon>Haplorrhini</taxon>
        <taxon>Platyrrhini</taxon>
        <taxon>Cebidae</taxon>
        <taxon>Callitrichinae</taxon>
        <taxon>Saguinus</taxon>
    </lineage>
</organism>
<comment type="caution">
    <text evidence="1">The sequence shown here is derived from an EMBL/GenBank/DDBJ whole genome shotgun (WGS) entry which is preliminary data.</text>
</comment>
<dbReference type="EMBL" id="JASSZA010000020">
    <property type="protein sequence ID" value="KAK2086081.1"/>
    <property type="molecule type" value="Genomic_DNA"/>
</dbReference>
<proteinExistence type="predicted"/>
<evidence type="ECO:0000313" key="2">
    <source>
        <dbReference type="Proteomes" id="UP001266305"/>
    </source>
</evidence>
<gene>
    <name evidence="1" type="ORF">P7K49_035506</name>
</gene>
<keyword evidence="2" id="KW-1185">Reference proteome</keyword>
<name>A0ABQ9TMV4_SAGOE</name>
<dbReference type="Proteomes" id="UP001266305">
    <property type="component" value="Unassembled WGS sequence"/>
</dbReference>
<feature type="non-terminal residue" evidence="1">
    <location>
        <position position="53"/>
    </location>
</feature>
<sequence>GVVLTVLRTFQGSRYRERKTKQVTFWESKMAAAARHELLALNHGALAKSHGEE</sequence>
<accession>A0ABQ9TMV4</accession>